<name>A0A6G1SBH7_9ACAR</name>
<dbReference type="AlphaFoldDB" id="A0A6G1SBH7"/>
<feature type="transmembrane region" description="Helical" evidence="1">
    <location>
        <begin position="153"/>
        <end position="175"/>
    </location>
</feature>
<keyword evidence="1" id="KW-0472">Membrane</keyword>
<reference evidence="2" key="1">
    <citation type="submission" date="2018-10" db="EMBL/GenBank/DDBJ databases">
        <title>Transcriptome assembly of Aceria tosichella (Wheat curl mite) Type 2.</title>
        <authorList>
            <person name="Scully E.D."/>
            <person name="Geib S.M."/>
            <person name="Palmer N.A."/>
            <person name="Gupta A.K."/>
            <person name="Sarath G."/>
            <person name="Tatineni S."/>
        </authorList>
    </citation>
    <scope>NUCLEOTIDE SEQUENCE</scope>
    <source>
        <strain evidence="2">LincolnNE</strain>
    </source>
</reference>
<feature type="transmembrane region" description="Helical" evidence="1">
    <location>
        <begin position="12"/>
        <end position="30"/>
    </location>
</feature>
<protein>
    <submittedName>
        <fullName evidence="2">Uncharacterized protein</fullName>
    </submittedName>
</protein>
<proteinExistence type="predicted"/>
<organism evidence="2">
    <name type="scientific">Aceria tosichella</name>
    <name type="common">wheat curl mite</name>
    <dbReference type="NCBI Taxonomy" id="561515"/>
    <lineage>
        <taxon>Eukaryota</taxon>
        <taxon>Metazoa</taxon>
        <taxon>Ecdysozoa</taxon>
        <taxon>Arthropoda</taxon>
        <taxon>Chelicerata</taxon>
        <taxon>Arachnida</taxon>
        <taxon>Acari</taxon>
        <taxon>Acariformes</taxon>
        <taxon>Trombidiformes</taxon>
        <taxon>Prostigmata</taxon>
        <taxon>Eupodina</taxon>
        <taxon>Eriophyoidea</taxon>
        <taxon>Eriophyidae</taxon>
        <taxon>Eriophyinae</taxon>
        <taxon>Aceriini</taxon>
        <taxon>Aceria</taxon>
    </lineage>
</organism>
<dbReference type="GO" id="GO:0005886">
    <property type="term" value="C:plasma membrane"/>
    <property type="evidence" value="ECO:0007669"/>
    <property type="project" value="TreeGrafter"/>
</dbReference>
<dbReference type="EMBL" id="GGYP01003083">
    <property type="protein sequence ID" value="MDE47854.1"/>
    <property type="molecule type" value="Transcribed_RNA"/>
</dbReference>
<gene>
    <name evidence="2" type="ORF">g.6866</name>
</gene>
<evidence type="ECO:0000313" key="2">
    <source>
        <dbReference type="EMBL" id="MDE47854.1"/>
    </source>
</evidence>
<dbReference type="PANTHER" id="PTHR11683:SF12">
    <property type="entry name" value="M6, ISOFORM F"/>
    <property type="match status" value="1"/>
</dbReference>
<feature type="transmembrane region" description="Helical" evidence="1">
    <location>
        <begin position="82"/>
        <end position="106"/>
    </location>
</feature>
<feature type="transmembrane region" description="Helical" evidence="1">
    <location>
        <begin position="42"/>
        <end position="62"/>
    </location>
</feature>
<dbReference type="PANTHER" id="PTHR11683">
    <property type="entry name" value="MYELIN PROTEOLIPID"/>
    <property type="match status" value="1"/>
</dbReference>
<dbReference type="InterPro" id="IPR001614">
    <property type="entry name" value="Myelin_PLP"/>
</dbReference>
<feature type="transmembrane region" description="Helical" evidence="1">
    <location>
        <begin position="236"/>
        <end position="263"/>
    </location>
</feature>
<keyword evidence="1" id="KW-1133">Transmembrane helix</keyword>
<keyword evidence="1" id="KW-0812">Transmembrane</keyword>
<accession>A0A6G1SBH7</accession>
<dbReference type="Pfam" id="PF01275">
    <property type="entry name" value="Myelin_PLP"/>
    <property type="match status" value="1"/>
</dbReference>
<dbReference type="GO" id="GO:0031175">
    <property type="term" value="P:neuron projection development"/>
    <property type="evidence" value="ECO:0007669"/>
    <property type="project" value="TreeGrafter"/>
</dbReference>
<evidence type="ECO:0000256" key="1">
    <source>
        <dbReference type="SAM" id="Phobius"/>
    </source>
</evidence>
<sequence length="295" mass="33225">MSSAFDFINEQTILYFAICALLLACFRGCLLRIPYATILSTLISTCGLIIGLAALFDTTTILERFTADLLQRNYLFLNDLKVAYVFAALFIIIVIIFNLVIGFIATDQSIYRLIEQSPSRSSNANRAGCCQVSCLKSSTAVCLLQIFLAFNYVIYYVLLLITILSFIGLYTSYIATKLCNESPNINLNFVAHSKLPTEDNKVLDLRQFAPVINLRNNETQLLYFEGQRFQRLCLDYVANLSFHIILCTIGFLLACAGFVNYLINFSVNAAKLSTKQKFSELIYLNSETSPFDAKY</sequence>